<dbReference type="Gene3D" id="3.40.50.2000">
    <property type="entry name" value="Glycogen Phosphorylase B"/>
    <property type="match status" value="1"/>
</dbReference>
<accession>A0AAN1U821</accession>
<evidence type="ECO:0000256" key="3">
    <source>
        <dbReference type="ARBA" id="ARBA00022679"/>
    </source>
</evidence>
<evidence type="ECO:0000256" key="1">
    <source>
        <dbReference type="ARBA" id="ARBA00006739"/>
    </source>
</evidence>
<dbReference type="InterPro" id="IPR011990">
    <property type="entry name" value="TPR-like_helical_dom_sf"/>
</dbReference>
<evidence type="ECO:0000313" key="4">
    <source>
        <dbReference type="EMBL" id="AXM99375.1"/>
    </source>
</evidence>
<evidence type="ECO:0000313" key="5">
    <source>
        <dbReference type="Proteomes" id="UP000256572"/>
    </source>
</evidence>
<dbReference type="Pfam" id="PF13641">
    <property type="entry name" value="Glyco_tranf_2_3"/>
    <property type="match status" value="1"/>
</dbReference>
<sequence>MFMAALKQSESQQAGFVTEADRTAYEQHASAAAQESFRQGNVAWQAGSYALARDWLERANRQARDNPHVMFALVLARQAVGDNDAAIELLDQLLEKFDFREGWSLRATLKQANGVGYQALLSMRHLLTYYACTPDIEKLATIIARLNGVPSWYGVRGNGQIVGVGLPAKGLQLVVDGHLKKAVRKKGAWFCPSGWKTAHTLCIMPAQGMIFPDGGVCPQKIMQCEGLVDAGEEGLTGWVWLPHDSANAPLLNILDAKTNKKILTFSAEDFCDSVSSKQPLARYRAFTIPFSALPEGPVRVVGPDGKDLAGSPIDPDMLRSGVSQIAHYIAEQTKGKDLSQACVSVPKIIPIPVMEDGGAQPKVLGDTAGTVVVIPVFKNSMLTLACLHSVRASLKPKDAVHVWVVNDASPEPDLVTSVSVFCQQAGFRYLERARNGGFPCAVNEALRHLIAHDAVLLNSDTLVAEGWLEALRKIAYAAPDTGTVTPLSNDASIFSYPDKNGANPVPDQEETDMFMQMAQAANKGRAVEVPTAHGFCMYIRHDCLQQTGLLREDVFAQGYGEENDFCMRARALGWKHMAASGVFVAHVGSSSFGESGSPLMVRNQKVLEQLHPGYHDYVARWMAADPLFPERRRLDLVRFRSARAEDFSDQAVLLVTHAVGGGVEKVVQERIAFWCDRKIRPLILRPSEQGCVLEDGGSPAKYPSLYFTFAKEMALLLRLLHAEGVGRIEFHQTAGHDQQVMDLPARLKCAYDVFVHDYIWFCPRISLMGWENRYCGEPDVATCEVCVAVLGRRVDDALSVAAYRKAAHIFLKKAEQVFVPSRDTGRRMQKYFSDVRFSVRRLEKDSFLKKQFQFPVQVERKTAQASAFLAQGLKRTAPRIRVCVVGGIGPEKGYDILLALAVDAALRDLPLEFVVVGHTRDDARLLKTERIFVTGEFQKEDVVSLIHAVDADIALLPSVWPETWCFALGDIWKAGLHVVAFDLGAPAERIRSTGLGSVVPFGISIQELNKKLLEKGREMEKKRRLSLT</sequence>
<organism evidence="4 5">
    <name type="scientific">Acetobacter pomorum</name>
    <dbReference type="NCBI Taxonomy" id="65959"/>
    <lineage>
        <taxon>Bacteria</taxon>
        <taxon>Pseudomonadati</taxon>
        <taxon>Pseudomonadota</taxon>
        <taxon>Alphaproteobacteria</taxon>
        <taxon>Acetobacterales</taxon>
        <taxon>Acetobacteraceae</taxon>
        <taxon>Acetobacter</taxon>
    </lineage>
</organism>
<proteinExistence type="inferred from homology"/>
<dbReference type="Gene3D" id="1.25.40.10">
    <property type="entry name" value="Tetratricopeptide repeat domain"/>
    <property type="match status" value="1"/>
</dbReference>
<gene>
    <name evidence="4" type="ORF">CJF59_01390</name>
</gene>
<dbReference type="Pfam" id="PF14559">
    <property type="entry name" value="TPR_19"/>
    <property type="match status" value="1"/>
</dbReference>
<keyword evidence="3 4" id="KW-0808">Transferase</keyword>
<dbReference type="SUPFAM" id="SSF48452">
    <property type="entry name" value="TPR-like"/>
    <property type="match status" value="1"/>
</dbReference>
<dbReference type="EMBL" id="CP023189">
    <property type="protein sequence ID" value="AXM99375.1"/>
    <property type="molecule type" value="Genomic_DNA"/>
</dbReference>
<dbReference type="Proteomes" id="UP000256572">
    <property type="component" value="Chromosome"/>
</dbReference>
<dbReference type="Pfam" id="PF13692">
    <property type="entry name" value="Glyco_trans_1_4"/>
    <property type="match status" value="1"/>
</dbReference>
<dbReference type="PANTHER" id="PTHR43179">
    <property type="entry name" value="RHAMNOSYLTRANSFERASE WBBL"/>
    <property type="match status" value="1"/>
</dbReference>
<dbReference type="Gene3D" id="3.90.550.10">
    <property type="entry name" value="Spore Coat Polysaccharide Biosynthesis Protein SpsA, Chain A"/>
    <property type="match status" value="1"/>
</dbReference>
<keyword evidence="2" id="KW-0328">Glycosyltransferase</keyword>
<reference evidence="4 5" key="1">
    <citation type="submission" date="2017-09" db="EMBL/GenBank/DDBJ databases">
        <authorList>
            <person name="Kim K.H."/>
            <person name="Chun B.H."/>
            <person name="Han G.S."/>
            <person name="Hyun S.G."/>
            <person name="Jeon C.O."/>
        </authorList>
    </citation>
    <scope>NUCLEOTIDE SEQUENCE [LARGE SCALE GENOMIC DNA]</scope>
    <source>
        <strain evidence="4 5">SH</strain>
    </source>
</reference>
<dbReference type="GO" id="GO:0016757">
    <property type="term" value="F:glycosyltransferase activity"/>
    <property type="evidence" value="ECO:0007669"/>
    <property type="project" value="UniProtKB-KW"/>
</dbReference>
<dbReference type="PANTHER" id="PTHR43179:SF12">
    <property type="entry name" value="GALACTOFURANOSYLTRANSFERASE GLFT2"/>
    <property type="match status" value="1"/>
</dbReference>
<dbReference type="AlphaFoldDB" id="A0AAN1U821"/>
<dbReference type="SUPFAM" id="SSF53756">
    <property type="entry name" value="UDP-Glycosyltransferase/glycogen phosphorylase"/>
    <property type="match status" value="1"/>
</dbReference>
<name>A0AAN1U821_9PROT</name>
<reference evidence="4 5" key="2">
    <citation type="submission" date="2018-08" db="EMBL/GenBank/DDBJ databases">
        <title>Acetobacter oryzifermentans sp. nov., isolated from Korea traditional vinegar and reclassification of Acetobacter pasteurianus subsp. ascendens (Henneberg 1898) as Acetobacter ascendens comb. nov.</title>
        <authorList>
            <person name="Cho G.Y."/>
            <person name="Lee S.H."/>
        </authorList>
    </citation>
    <scope>NUCLEOTIDE SEQUENCE [LARGE SCALE GENOMIC DNA]</scope>
    <source>
        <strain evidence="4 5">SH</strain>
    </source>
</reference>
<dbReference type="SUPFAM" id="SSF53448">
    <property type="entry name" value="Nucleotide-diphospho-sugar transferases"/>
    <property type="match status" value="1"/>
</dbReference>
<dbReference type="InterPro" id="IPR029044">
    <property type="entry name" value="Nucleotide-diphossugar_trans"/>
</dbReference>
<evidence type="ECO:0000256" key="2">
    <source>
        <dbReference type="ARBA" id="ARBA00022676"/>
    </source>
</evidence>
<dbReference type="RefSeq" id="WP_089179724.1">
    <property type="nucleotide sequence ID" value="NZ_CP023189.1"/>
</dbReference>
<comment type="similarity">
    <text evidence="1">Belongs to the glycosyltransferase 2 family.</text>
</comment>
<protein>
    <submittedName>
        <fullName evidence="4">Glycosyl transferase</fullName>
    </submittedName>
</protein>